<dbReference type="Proteomes" id="UP000019184">
    <property type="component" value="Unassembled WGS sequence"/>
</dbReference>
<dbReference type="InterPro" id="IPR036844">
    <property type="entry name" value="Hint_dom_sf"/>
</dbReference>
<accession>A0A7U7G9V8</accession>
<sequence length="854" mass="95692">MEHRPHNVLVTGGAGFIGCNFIRHLLATDPEIRIVNLDLLTYAGSLDNLRDLPDPARHLFVKGDICDRALVDRLLREHQIDTIAHFAAESHVDRSITGPAAFVETNLVGTFSLLEAARMAWLDGKTASHCRFHHISSVTGDTPVLVRDRQTGEVALQPIADIEAQNLTELDILTLSDDYQVVFHPIGNFIKHPVDLVYEITYNGGGRIRATESHSVFVFTEQGIVAKPSGELAIGDQLVTFVGEGAPIRQPHVFDLSQKLSEYCYEGLDAALAKRERIMQTVAVGGRFSYSGLHTALAQDINSTTAYRLFETLTAEGFLTKKNGLYQATAATLEDSMLQAERQRWQLMKNKLHIPYDTLTVTPLLMEVFGLYLAEGHSARTPAEMQSPHRNVTFTIGLNETRQLELLRRCADEVFGIHASVARRSSTYQITYSSRWVHALFAEFGCTAETKYLPGWIWSQPKEFIVAFFKGYEGDATLKRDGRRYYTTVNRTLAESLLWLARLNDLNALISSRTIQQIAGKVPPGITVTRKREFYDLQITAESVCDHDHDHWRSPMARCIPSAFVKNLLGRRSNGGIHVHHKPLINKKQVQRLADTFESIPPDLAVLLDSPIGVAQVKSIEKIEGTTMVYDVSVPGNEKFFGGNVPCLLHNTDEVYGTLQPDDPPFSETTPYAPNSPYSASKAGSDHLVRAYFHTYGLPVVTTNCSNNYGPFQHGEKFIPTVIRSCLLQKPIPVYGDGSNIRDWLYVADHCRGIDAVIRRGQLGETYNIGGCNEWANLNITRLICTLLDQRRPEHAPHQRLITFVTDRPGHDWRYAIAADKMERELGWKPQETFNSGIAKTVDWYLQRDAADSL</sequence>
<keyword evidence="1" id="KW-0068">Autocatalytic cleavage</keyword>
<evidence type="ECO:0000313" key="4">
    <source>
        <dbReference type="EMBL" id="CDH44598.1"/>
    </source>
</evidence>
<evidence type="ECO:0000256" key="2">
    <source>
        <dbReference type="ARBA" id="ARBA00023000"/>
    </source>
</evidence>
<name>A0A7U7G9V8_9GAMM</name>
<dbReference type="Pfam" id="PF16363">
    <property type="entry name" value="GDP_Man_Dehyd"/>
    <property type="match status" value="2"/>
</dbReference>
<dbReference type="InterPro" id="IPR006142">
    <property type="entry name" value="INTEIN"/>
</dbReference>
<organism evidence="4 5">
    <name type="scientific">Candidatus Contendobacter odensis Run_B_J11</name>
    <dbReference type="NCBI Taxonomy" id="1400861"/>
    <lineage>
        <taxon>Bacteria</taxon>
        <taxon>Pseudomonadati</taxon>
        <taxon>Pseudomonadota</taxon>
        <taxon>Gammaproteobacteria</taxon>
        <taxon>Candidatus Competibacteraceae</taxon>
        <taxon>Candidatus Contendibacter</taxon>
    </lineage>
</organism>
<dbReference type="PROSITE" id="PS51257">
    <property type="entry name" value="PROKAR_LIPOPROTEIN"/>
    <property type="match status" value="1"/>
</dbReference>
<dbReference type="PANTHER" id="PTHR43000">
    <property type="entry name" value="DTDP-D-GLUCOSE 4,6-DEHYDRATASE-RELATED"/>
    <property type="match status" value="1"/>
</dbReference>
<dbReference type="GO" id="GO:0004519">
    <property type="term" value="F:endonuclease activity"/>
    <property type="evidence" value="ECO:0007669"/>
    <property type="project" value="InterPro"/>
</dbReference>
<dbReference type="Gene3D" id="3.10.28.10">
    <property type="entry name" value="Homing endonucleases"/>
    <property type="match status" value="1"/>
</dbReference>
<dbReference type="AlphaFoldDB" id="A0A7U7G9V8"/>
<reference evidence="4 5" key="1">
    <citation type="journal article" date="2014" name="ISME J.">
        <title>Candidatus Competibacter-lineage genomes retrieved from metagenomes reveal functional metabolic diversity.</title>
        <authorList>
            <person name="McIlroy S.J."/>
            <person name="Albertsen M."/>
            <person name="Andresen E.K."/>
            <person name="Saunders A.M."/>
            <person name="Kristiansen R."/>
            <person name="Stokholm-Bjerregaard M."/>
            <person name="Nielsen K.L."/>
            <person name="Nielsen P.H."/>
        </authorList>
    </citation>
    <scope>NUCLEOTIDE SEQUENCE [LARGE SCALE GENOMIC DNA]</scope>
    <source>
        <strain evidence="4 5">Run_B_J11</strain>
    </source>
</reference>
<dbReference type="Pfam" id="PF14890">
    <property type="entry name" value="Intein_splicing"/>
    <property type="match status" value="1"/>
</dbReference>
<gene>
    <name evidence="4" type="ORF">BN874_1750026</name>
</gene>
<dbReference type="SUPFAM" id="SSF51735">
    <property type="entry name" value="NAD(P)-binding Rossmann-fold domains"/>
    <property type="match status" value="2"/>
</dbReference>
<dbReference type="Gene3D" id="2.170.16.10">
    <property type="entry name" value="Hedgehog/Intein (Hint) domain"/>
    <property type="match status" value="1"/>
</dbReference>
<dbReference type="NCBIfam" id="TIGR01443">
    <property type="entry name" value="intein_Cterm"/>
    <property type="match status" value="1"/>
</dbReference>
<evidence type="ECO:0000313" key="5">
    <source>
        <dbReference type="Proteomes" id="UP000019184"/>
    </source>
</evidence>
<dbReference type="PROSITE" id="PS50817">
    <property type="entry name" value="INTEIN_N_TER"/>
    <property type="match status" value="1"/>
</dbReference>
<dbReference type="InterPro" id="IPR016040">
    <property type="entry name" value="NAD(P)-bd_dom"/>
</dbReference>
<proteinExistence type="predicted"/>
<keyword evidence="5" id="KW-1185">Reference proteome</keyword>
<dbReference type="InterPro" id="IPR030934">
    <property type="entry name" value="Intein_C"/>
</dbReference>
<dbReference type="EMBL" id="CBTK010000085">
    <property type="protein sequence ID" value="CDH44598.1"/>
    <property type="molecule type" value="Genomic_DNA"/>
</dbReference>
<dbReference type="SUPFAM" id="SSF51294">
    <property type="entry name" value="Hedgehog/intein (Hint) domain"/>
    <property type="match status" value="1"/>
</dbReference>
<keyword evidence="2" id="KW-0651">Protein splicing</keyword>
<dbReference type="PRINTS" id="PR00379">
    <property type="entry name" value="INTEIN"/>
</dbReference>
<dbReference type="InterPro" id="IPR036291">
    <property type="entry name" value="NAD(P)-bd_dom_sf"/>
</dbReference>
<dbReference type="InterPro" id="IPR004042">
    <property type="entry name" value="Intein_endonuc_central"/>
</dbReference>
<dbReference type="CDD" id="cd00081">
    <property type="entry name" value="Hint"/>
    <property type="match status" value="1"/>
</dbReference>
<feature type="domain" description="DOD-type homing endonuclease" evidence="3">
    <location>
        <begin position="368"/>
        <end position="515"/>
    </location>
</feature>
<dbReference type="InterPro" id="IPR003587">
    <property type="entry name" value="Hint_dom_N"/>
</dbReference>
<dbReference type="PROSITE" id="PS50819">
    <property type="entry name" value="INTEIN_ENDONUCLEASE"/>
    <property type="match status" value="1"/>
</dbReference>
<evidence type="ECO:0000259" key="3">
    <source>
        <dbReference type="PROSITE" id="PS50819"/>
    </source>
</evidence>
<dbReference type="InterPro" id="IPR006141">
    <property type="entry name" value="Intein_N"/>
</dbReference>
<comment type="caution">
    <text evidence="4">The sequence shown here is derived from an EMBL/GenBank/DDBJ whole genome shotgun (WGS) entry which is preliminary data.</text>
</comment>
<dbReference type="SMART" id="SM00305">
    <property type="entry name" value="HintC"/>
    <property type="match status" value="1"/>
</dbReference>
<dbReference type="InterPro" id="IPR027434">
    <property type="entry name" value="Homing_endonucl"/>
</dbReference>
<evidence type="ECO:0000256" key="1">
    <source>
        <dbReference type="ARBA" id="ARBA00022813"/>
    </source>
</evidence>
<dbReference type="SMART" id="SM00306">
    <property type="entry name" value="HintN"/>
    <property type="match status" value="1"/>
</dbReference>
<dbReference type="GO" id="GO:0016539">
    <property type="term" value="P:intein-mediated protein splicing"/>
    <property type="evidence" value="ECO:0007669"/>
    <property type="project" value="InterPro"/>
</dbReference>
<dbReference type="InterPro" id="IPR003586">
    <property type="entry name" value="Hint_dom_C"/>
</dbReference>
<dbReference type="Gene3D" id="3.40.50.720">
    <property type="entry name" value="NAD(P)-binding Rossmann-like Domain"/>
    <property type="match status" value="2"/>
</dbReference>
<protein>
    <submittedName>
        <fullName evidence="4">NAD-dependent epimerase/dehydratase</fullName>
    </submittedName>
</protein>